<feature type="coiled-coil region" evidence="1">
    <location>
        <begin position="236"/>
        <end position="263"/>
    </location>
</feature>
<dbReference type="SUPFAM" id="SSF52540">
    <property type="entry name" value="P-loop containing nucleoside triphosphate hydrolases"/>
    <property type="match status" value="1"/>
</dbReference>
<reference evidence="2 3" key="1">
    <citation type="submission" date="2019-03" db="EMBL/GenBank/DDBJ databases">
        <title>Genome sequence of Sphingomonas sp. 17J27-24.</title>
        <authorList>
            <person name="Kim M."/>
            <person name="Maeng S."/>
            <person name="Sathiyaraj S."/>
        </authorList>
    </citation>
    <scope>NUCLEOTIDE SEQUENCE [LARGE SCALE GENOMIC DNA]</scope>
    <source>
        <strain evidence="2 3">17J27-24</strain>
    </source>
</reference>
<organism evidence="2 3">
    <name type="scientific">Sphingomonas parva</name>
    <dbReference type="NCBI Taxonomy" id="2555898"/>
    <lineage>
        <taxon>Bacteria</taxon>
        <taxon>Pseudomonadati</taxon>
        <taxon>Pseudomonadota</taxon>
        <taxon>Alphaproteobacteria</taxon>
        <taxon>Sphingomonadales</taxon>
        <taxon>Sphingomonadaceae</taxon>
        <taxon>Sphingomonas</taxon>
    </lineage>
</organism>
<protein>
    <submittedName>
        <fullName evidence="2">DNA primase</fullName>
    </submittedName>
</protein>
<dbReference type="PANTHER" id="PTHR32182">
    <property type="entry name" value="DNA REPLICATION AND REPAIR PROTEIN RECF"/>
    <property type="match status" value="1"/>
</dbReference>
<dbReference type="OrthoDB" id="174137at2"/>
<dbReference type="Pfam" id="PF13555">
    <property type="entry name" value="AAA_29"/>
    <property type="match status" value="1"/>
</dbReference>
<dbReference type="Pfam" id="PF13558">
    <property type="entry name" value="SbcC_Walker_B"/>
    <property type="match status" value="1"/>
</dbReference>
<gene>
    <name evidence="2" type="ORF">E2493_09875</name>
</gene>
<keyword evidence="3" id="KW-1185">Reference proteome</keyword>
<dbReference type="AlphaFoldDB" id="A0A4Y8ZR36"/>
<evidence type="ECO:0000256" key="1">
    <source>
        <dbReference type="SAM" id="Coils"/>
    </source>
</evidence>
<evidence type="ECO:0000313" key="2">
    <source>
        <dbReference type="EMBL" id="TFI58434.1"/>
    </source>
</evidence>
<sequence>MMELRRIVLIQWHLFHRADLDLWGDAAILGQNRSGKSTLIDLIQAVMTGGSSHYYRFNRSAGEGGGRSERTLAAYALGQLNEESFKRPESWTHIALVFEDREGGRPPVSIGLCIEASQAHGAEVIGRYVAPGISLDSEMLLEEPGASRPRSGSWTVVRQRLVSACAAAGQSLMTHDVARNYIREYMRILFTGRRTPEPERFARAFVLALSFVDKSSLEQFVKSYLLAANPIDIGELRESIQRYREIQKTIHELERRLEALRSLKSLVDRFVAKQEEEDVARGVEQLASLIEAGGALVKYAAELRERQRLLQLTIDEIGRADGEIASQREILEGVRAQLAAENAAGRRAVVELQIREIERDRAAAMARLQARYLQVARGAQLLAFRERLLPIAPGELIRGLEEIQAASEKEGPPDWPRDPVAMEKLIAAVRTAAVSRLQKVTERRNDAIGWMGKVREDLAAAVERRNQARSGRVSLEDSTIRLMDALRGEGMRPRALCEVSEVLDERWRNAAEALLGRDREAIIVDPEHASRAVEILRRGRDSYGSCRVANTRRLDGHAREARPGTLAATLGSDDSLAMAFIVFRLGNVVLADDQETLLGGGRAVMVDGAYYDGLITEMRRPQGLKIGRAAAPLMQAELDRRVEELQSLLANHERNVSFYEDVLKRLSDLAIEPAASDRLEHLAGEIDGFEERRREAGASLARIAAMIDPALLDAERRALAMITSLEKDREELIDRRGSLRNARGETELKLGAGEGQVGSRLCFATRRRLFRKEVSSRARLASFAERYRTLRPRAPARIVNEMAREALAAREAHRELDRDIRSALGHYKIDFGDAPLGSPELRIVADVRPWVEDGIQALEGNELVQYRRQADEATDRVTRLFRTAFVHELNNRFRSLEGEVEMLRQALRSRPLHNETYHLHAHVRPEFEDLHRLARDCEDDESALDALFGRAEVRDERHARALKQVEMLLGDDQLDFTIFQDYRNYFSFDLRTRDLTTGRSYSFEKRRGVASGAERQVPFYVVIGAALASIYHGIRGMSDPRELGLGLAVFDEAFSKLDGPNQRSLLEFYRSIGLQVAIAAPTEKRAIVYENLDTIVDVFRSGDDAFAESVRIKPHARAEMRAANPQHLSDDELALQLPGARAAE</sequence>
<dbReference type="Gene3D" id="3.40.50.300">
    <property type="entry name" value="P-loop containing nucleotide triphosphate hydrolases"/>
    <property type="match status" value="1"/>
</dbReference>
<keyword evidence="1" id="KW-0175">Coiled coil</keyword>
<feature type="coiled-coil region" evidence="1">
    <location>
        <begin position="635"/>
        <end position="669"/>
    </location>
</feature>
<dbReference type="EMBL" id="SPDV01000016">
    <property type="protein sequence ID" value="TFI58434.1"/>
    <property type="molecule type" value="Genomic_DNA"/>
</dbReference>
<dbReference type="Proteomes" id="UP000298213">
    <property type="component" value="Unassembled WGS sequence"/>
</dbReference>
<comment type="caution">
    <text evidence="2">The sequence shown here is derived from an EMBL/GenBank/DDBJ whole genome shotgun (WGS) entry which is preliminary data.</text>
</comment>
<evidence type="ECO:0000313" key="3">
    <source>
        <dbReference type="Proteomes" id="UP000298213"/>
    </source>
</evidence>
<dbReference type="GO" id="GO:0000731">
    <property type="term" value="P:DNA synthesis involved in DNA repair"/>
    <property type="evidence" value="ECO:0007669"/>
    <property type="project" value="TreeGrafter"/>
</dbReference>
<dbReference type="PANTHER" id="PTHR32182:SF0">
    <property type="entry name" value="DNA REPLICATION AND REPAIR PROTEIN RECF"/>
    <property type="match status" value="1"/>
</dbReference>
<proteinExistence type="predicted"/>
<dbReference type="GO" id="GO:0006302">
    <property type="term" value="P:double-strand break repair"/>
    <property type="evidence" value="ECO:0007669"/>
    <property type="project" value="TreeGrafter"/>
</dbReference>
<name>A0A4Y8ZR36_9SPHN</name>
<accession>A0A4Y8ZR36</accession>
<dbReference type="InterPro" id="IPR027417">
    <property type="entry name" value="P-loop_NTPase"/>
</dbReference>